<evidence type="ECO:0000313" key="2">
    <source>
        <dbReference type="EMBL" id="GER99370.1"/>
    </source>
</evidence>
<evidence type="ECO:0000313" key="3">
    <source>
        <dbReference type="Proteomes" id="UP000334990"/>
    </source>
</evidence>
<dbReference type="EMBL" id="BLAD01000040">
    <property type="protein sequence ID" value="GER99370.1"/>
    <property type="molecule type" value="Genomic_DNA"/>
</dbReference>
<gene>
    <name evidence="2" type="ORF">Acor_14340</name>
</gene>
<evidence type="ECO:0000256" key="1">
    <source>
        <dbReference type="SAM" id="MobiDB-lite"/>
    </source>
</evidence>
<keyword evidence="3" id="KW-1185">Reference proteome</keyword>
<comment type="caution">
    <text evidence="2">The sequence shown here is derived from an EMBL/GenBank/DDBJ whole genome shotgun (WGS) entry which is preliminary data.</text>
</comment>
<dbReference type="AlphaFoldDB" id="A0A5M3VX62"/>
<accession>A0A5M3VX62</accession>
<dbReference type="Proteomes" id="UP000334990">
    <property type="component" value="Unassembled WGS sequence"/>
</dbReference>
<sequence length="107" mass="11126">MLICTPGVAPVGIVIVTFHPDVLLPCTAFVVHSYSTMSVAADEWAVAGRLQGTPPARTATEMTARIDKTTPRCDRGAQGGRGSAGFGSRRVQIGTSTPMLSSGLLKP</sequence>
<reference evidence="2 3" key="1">
    <citation type="submission" date="2019-10" db="EMBL/GenBank/DDBJ databases">
        <title>Whole genome shotgun sequence of Acrocarpospora corrugata NBRC 13972.</title>
        <authorList>
            <person name="Ichikawa N."/>
            <person name="Kimura A."/>
            <person name="Kitahashi Y."/>
            <person name="Komaki H."/>
            <person name="Oguchi A."/>
        </authorList>
    </citation>
    <scope>NUCLEOTIDE SEQUENCE [LARGE SCALE GENOMIC DNA]</scope>
    <source>
        <strain evidence="2 3">NBRC 13972</strain>
    </source>
</reference>
<protein>
    <submittedName>
        <fullName evidence="2">Uncharacterized protein</fullName>
    </submittedName>
</protein>
<name>A0A5M3VX62_9ACTN</name>
<feature type="region of interest" description="Disordered" evidence="1">
    <location>
        <begin position="70"/>
        <end position="107"/>
    </location>
</feature>
<organism evidence="2 3">
    <name type="scientific">Acrocarpospora corrugata</name>
    <dbReference type="NCBI Taxonomy" id="35763"/>
    <lineage>
        <taxon>Bacteria</taxon>
        <taxon>Bacillati</taxon>
        <taxon>Actinomycetota</taxon>
        <taxon>Actinomycetes</taxon>
        <taxon>Streptosporangiales</taxon>
        <taxon>Streptosporangiaceae</taxon>
        <taxon>Acrocarpospora</taxon>
    </lineage>
</organism>
<proteinExistence type="predicted"/>